<dbReference type="PANTHER" id="PTHR11552:SF210">
    <property type="entry name" value="GLUCOSE-METHANOL-CHOLINE OXIDOREDUCTASE N-TERMINAL DOMAIN-CONTAINING PROTEIN-RELATED"/>
    <property type="match status" value="1"/>
</dbReference>
<dbReference type="Gene3D" id="3.50.50.60">
    <property type="entry name" value="FAD/NAD(P)-binding domain"/>
    <property type="match status" value="1"/>
</dbReference>
<organism evidence="3 4">
    <name type="scientific">Aspergillus versicolor CBS 583.65</name>
    <dbReference type="NCBI Taxonomy" id="1036611"/>
    <lineage>
        <taxon>Eukaryota</taxon>
        <taxon>Fungi</taxon>
        <taxon>Dikarya</taxon>
        <taxon>Ascomycota</taxon>
        <taxon>Pezizomycotina</taxon>
        <taxon>Eurotiomycetes</taxon>
        <taxon>Eurotiomycetidae</taxon>
        <taxon>Eurotiales</taxon>
        <taxon>Aspergillaceae</taxon>
        <taxon>Aspergillus</taxon>
        <taxon>Aspergillus subgen. Nidulantes</taxon>
    </lineage>
</organism>
<dbReference type="PROSITE" id="PS00624">
    <property type="entry name" value="GMC_OXRED_2"/>
    <property type="match status" value="1"/>
</dbReference>
<feature type="domain" description="Glucose-methanol-choline oxidoreductase N-terminal" evidence="2">
    <location>
        <begin position="290"/>
        <end position="304"/>
    </location>
</feature>
<dbReference type="EMBL" id="KV878131">
    <property type="protein sequence ID" value="OJJ04269.1"/>
    <property type="molecule type" value="Genomic_DNA"/>
</dbReference>
<dbReference type="InterPro" id="IPR007867">
    <property type="entry name" value="GMC_OxRtase_C"/>
</dbReference>
<dbReference type="Pfam" id="PF00732">
    <property type="entry name" value="GMC_oxred_N"/>
    <property type="match status" value="1"/>
</dbReference>
<dbReference type="PIRSF" id="PIRSF000137">
    <property type="entry name" value="Alcohol_oxidase"/>
    <property type="match status" value="1"/>
</dbReference>
<dbReference type="Pfam" id="PF05199">
    <property type="entry name" value="GMC_oxred_C"/>
    <property type="match status" value="1"/>
</dbReference>
<name>A0A1L9PRY1_ASPVE</name>
<gene>
    <name evidence="3" type="ORF">ASPVEDRAFT_30737</name>
</gene>
<dbReference type="GO" id="GO:0016614">
    <property type="term" value="F:oxidoreductase activity, acting on CH-OH group of donors"/>
    <property type="evidence" value="ECO:0007669"/>
    <property type="project" value="InterPro"/>
</dbReference>
<protein>
    <recommendedName>
        <fullName evidence="2">Glucose-methanol-choline oxidoreductase N-terminal domain-containing protein</fullName>
    </recommendedName>
</protein>
<keyword evidence="4" id="KW-1185">Reference proteome</keyword>
<proteinExistence type="inferred from homology"/>
<evidence type="ECO:0000313" key="4">
    <source>
        <dbReference type="Proteomes" id="UP000184073"/>
    </source>
</evidence>
<dbReference type="GeneID" id="63725894"/>
<dbReference type="AlphaFoldDB" id="A0A1L9PRY1"/>
<dbReference type="SUPFAM" id="SSF51905">
    <property type="entry name" value="FAD/NAD(P)-binding domain"/>
    <property type="match status" value="1"/>
</dbReference>
<dbReference type="OrthoDB" id="269227at2759"/>
<sequence>MTLSDTPGSAICSLEEFLQVSYDYIIIGGGTAGLAVAAGLSEDPAVNVGVIEAGKDQTQNECVSTPALFPRILGVPEYDWMLATVPQEGNRGKVHALTRGKMLGGSSATNGMMYVRGSKQDYDDWSAFGKGWSWSSMAPYFRRHEGFDDTPGGGVSSGTNITNYQSGSHGRFGPVQTSFNNWRSPVERNFIEAGKQASGIAGPRDPGGGDHLGFFSSLTTIDRKVRKGTRSYAATAYLLPNTRRPNLRVLTEALAIKVILQGNVARGVRIHCAGQTYDIKATREVILSCGTYKSPQILELSGIGDPKILAPAGVQCTISLPGVGASLQDHVLTAAIYELKDGFSSFDSLRHAQNLQEHLDMYAKDSTGILGAATSGMGFLPYSKMVSPAELERTCQKIVETPGKTPFEGKQLEQVVKQLKSPISGNIQFIFMQGTMNVEEVAGDQTKFQKQLSENDRDGFTIVSCVEYPASRGTVHITSSDPAKNPAVDPAFLGHSADVDVLATALGFSDKIAQSPALKDNIHRRAYPSEHVDVHDHASASEAVRDFCLTEYHPCGTCAIGQVVDERLKVYGVQGLRVVDASVFPGNVSGNILSTVYAVAERAVDLIKEDAVRFRSDL</sequence>
<evidence type="ECO:0000313" key="3">
    <source>
        <dbReference type="EMBL" id="OJJ04269.1"/>
    </source>
</evidence>
<comment type="similarity">
    <text evidence="1">Belongs to the GMC oxidoreductase family.</text>
</comment>
<accession>A0A1L9PRY1</accession>
<dbReference type="Proteomes" id="UP000184073">
    <property type="component" value="Unassembled WGS sequence"/>
</dbReference>
<dbReference type="InterPro" id="IPR000172">
    <property type="entry name" value="GMC_OxRdtase_N"/>
</dbReference>
<dbReference type="InterPro" id="IPR012132">
    <property type="entry name" value="GMC_OxRdtase"/>
</dbReference>
<dbReference type="RefSeq" id="XP_040670031.1">
    <property type="nucleotide sequence ID" value="XM_040810383.1"/>
</dbReference>
<dbReference type="SUPFAM" id="SSF54373">
    <property type="entry name" value="FAD-linked reductases, C-terminal domain"/>
    <property type="match status" value="1"/>
</dbReference>
<reference evidence="4" key="1">
    <citation type="journal article" date="2017" name="Genome Biol.">
        <title>Comparative genomics reveals high biological diversity and specific adaptations in the industrially and medically important fungal genus Aspergillus.</title>
        <authorList>
            <person name="de Vries R.P."/>
            <person name="Riley R."/>
            <person name="Wiebenga A."/>
            <person name="Aguilar-Osorio G."/>
            <person name="Amillis S."/>
            <person name="Uchima C.A."/>
            <person name="Anderluh G."/>
            <person name="Asadollahi M."/>
            <person name="Askin M."/>
            <person name="Barry K."/>
            <person name="Battaglia E."/>
            <person name="Bayram O."/>
            <person name="Benocci T."/>
            <person name="Braus-Stromeyer S.A."/>
            <person name="Caldana C."/>
            <person name="Canovas D."/>
            <person name="Cerqueira G.C."/>
            <person name="Chen F."/>
            <person name="Chen W."/>
            <person name="Choi C."/>
            <person name="Clum A."/>
            <person name="Dos Santos R.A."/>
            <person name="Damasio A.R."/>
            <person name="Diallinas G."/>
            <person name="Emri T."/>
            <person name="Fekete E."/>
            <person name="Flipphi M."/>
            <person name="Freyberg S."/>
            <person name="Gallo A."/>
            <person name="Gournas C."/>
            <person name="Habgood R."/>
            <person name="Hainaut M."/>
            <person name="Harispe M.L."/>
            <person name="Henrissat B."/>
            <person name="Hilden K.S."/>
            <person name="Hope R."/>
            <person name="Hossain A."/>
            <person name="Karabika E."/>
            <person name="Karaffa L."/>
            <person name="Karanyi Z."/>
            <person name="Krasevec N."/>
            <person name="Kuo A."/>
            <person name="Kusch H."/>
            <person name="LaButti K."/>
            <person name="Lagendijk E.L."/>
            <person name="Lapidus A."/>
            <person name="Levasseur A."/>
            <person name="Lindquist E."/>
            <person name="Lipzen A."/>
            <person name="Logrieco A.F."/>
            <person name="MacCabe A."/>
            <person name="Maekelae M.R."/>
            <person name="Malavazi I."/>
            <person name="Melin P."/>
            <person name="Meyer V."/>
            <person name="Mielnichuk N."/>
            <person name="Miskei M."/>
            <person name="Molnar A.P."/>
            <person name="Mule G."/>
            <person name="Ngan C.Y."/>
            <person name="Orejas M."/>
            <person name="Orosz E."/>
            <person name="Ouedraogo J.P."/>
            <person name="Overkamp K.M."/>
            <person name="Park H.-S."/>
            <person name="Perrone G."/>
            <person name="Piumi F."/>
            <person name="Punt P.J."/>
            <person name="Ram A.F."/>
            <person name="Ramon A."/>
            <person name="Rauscher S."/>
            <person name="Record E."/>
            <person name="Riano-Pachon D.M."/>
            <person name="Robert V."/>
            <person name="Roehrig J."/>
            <person name="Ruller R."/>
            <person name="Salamov A."/>
            <person name="Salih N.S."/>
            <person name="Samson R.A."/>
            <person name="Sandor E."/>
            <person name="Sanguinetti M."/>
            <person name="Schuetze T."/>
            <person name="Sepcic K."/>
            <person name="Shelest E."/>
            <person name="Sherlock G."/>
            <person name="Sophianopoulou V."/>
            <person name="Squina F.M."/>
            <person name="Sun H."/>
            <person name="Susca A."/>
            <person name="Todd R.B."/>
            <person name="Tsang A."/>
            <person name="Unkles S.E."/>
            <person name="van de Wiele N."/>
            <person name="van Rossen-Uffink D."/>
            <person name="Oliveira J.V."/>
            <person name="Vesth T.C."/>
            <person name="Visser J."/>
            <person name="Yu J.-H."/>
            <person name="Zhou M."/>
            <person name="Andersen M.R."/>
            <person name="Archer D.B."/>
            <person name="Baker S.E."/>
            <person name="Benoit I."/>
            <person name="Brakhage A.A."/>
            <person name="Braus G.H."/>
            <person name="Fischer R."/>
            <person name="Frisvad J.C."/>
            <person name="Goldman G.H."/>
            <person name="Houbraken J."/>
            <person name="Oakley B."/>
            <person name="Pocsi I."/>
            <person name="Scazzocchio C."/>
            <person name="Seiboth B."/>
            <person name="vanKuyk P.A."/>
            <person name="Wortman J."/>
            <person name="Dyer P.S."/>
            <person name="Grigoriev I.V."/>
        </authorList>
    </citation>
    <scope>NUCLEOTIDE SEQUENCE [LARGE SCALE GENOMIC DNA]</scope>
    <source>
        <strain evidence="4">CBS 583.65</strain>
    </source>
</reference>
<dbReference type="Gene3D" id="3.30.560.10">
    <property type="entry name" value="Glucose Oxidase, domain 3"/>
    <property type="match status" value="1"/>
</dbReference>
<evidence type="ECO:0000259" key="2">
    <source>
        <dbReference type="PROSITE" id="PS00624"/>
    </source>
</evidence>
<dbReference type="PANTHER" id="PTHR11552">
    <property type="entry name" value="GLUCOSE-METHANOL-CHOLINE GMC OXIDOREDUCTASE"/>
    <property type="match status" value="1"/>
</dbReference>
<dbReference type="VEuPathDB" id="FungiDB:ASPVEDRAFT_30737"/>
<evidence type="ECO:0000256" key="1">
    <source>
        <dbReference type="ARBA" id="ARBA00010790"/>
    </source>
</evidence>
<dbReference type="InterPro" id="IPR036188">
    <property type="entry name" value="FAD/NAD-bd_sf"/>
</dbReference>
<dbReference type="STRING" id="1036611.A0A1L9PRY1"/>
<dbReference type="GO" id="GO:0050660">
    <property type="term" value="F:flavin adenine dinucleotide binding"/>
    <property type="evidence" value="ECO:0007669"/>
    <property type="project" value="InterPro"/>
</dbReference>